<dbReference type="AlphaFoldDB" id="A0A0J5FRX1"/>
<keyword evidence="2" id="KW-1185">Reference proteome</keyword>
<comment type="caution">
    <text evidence="1">The sequence shown here is derived from an EMBL/GenBank/DDBJ whole genome shotgun (WGS) entry which is preliminary data.</text>
</comment>
<dbReference type="PATRIC" id="fig|880157.4.peg.2373"/>
<dbReference type="Pfam" id="PF10134">
    <property type="entry name" value="RPA"/>
    <property type="match status" value="1"/>
</dbReference>
<evidence type="ECO:0000313" key="2">
    <source>
        <dbReference type="Proteomes" id="UP000036277"/>
    </source>
</evidence>
<accession>A0A0J5FRX1</accession>
<dbReference type="EMBL" id="LFCV01000067">
    <property type="protein sequence ID" value="KMJ45028.1"/>
    <property type="molecule type" value="Genomic_DNA"/>
</dbReference>
<name>A0A0J5FRX1_9GAMM</name>
<organism evidence="1 2">
    <name type="scientific">Xenorhabdus khoisanae</name>
    <dbReference type="NCBI Taxonomy" id="880157"/>
    <lineage>
        <taxon>Bacteria</taxon>
        <taxon>Pseudomonadati</taxon>
        <taxon>Pseudomonadota</taxon>
        <taxon>Gammaproteobacteria</taxon>
        <taxon>Enterobacterales</taxon>
        <taxon>Morganellaceae</taxon>
        <taxon>Xenorhabdus</taxon>
    </lineage>
</organism>
<gene>
    <name evidence="1" type="ORF">AB204_11200</name>
</gene>
<dbReference type="Proteomes" id="UP000036277">
    <property type="component" value="Unassembled WGS sequence"/>
</dbReference>
<evidence type="ECO:0000313" key="1">
    <source>
        <dbReference type="EMBL" id="KMJ45028.1"/>
    </source>
</evidence>
<sequence>MTPTRKGKGQRTIREAEAEGLISNYRTISYEDTGRLVMVEIELPQWIYREVVESKNPHVENVDQDQ</sequence>
<proteinExistence type="predicted"/>
<reference evidence="1 2" key="1">
    <citation type="submission" date="2015-06" db="EMBL/GenBank/DDBJ databases">
        <title>Draft Whole-Genome Sequence of the Entomopathogenic Bacterium Xenorhabdus khoisanae.</title>
        <authorList>
            <person name="Naidoo S."/>
            <person name="Featherston J."/>
            <person name="Gray V.M."/>
        </authorList>
    </citation>
    <scope>NUCLEOTIDE SEQUENCE [LARGE SCALE GENOMIC DNA]</scope>
    <source>
        <strain evidence="1 2">MCB</strain>
    </source>
</reference>
<protein>
    <submittedName>
        <fullName evidence="1">Uncharacterized protein</fullName>
    </submittedName>
</protein>
<dbReference type="InterPro" id="IPR018777">
    <property type="entry name" value="Replication_initiator_prot_A"/>
</dbReference>
<dbReference type="RefSeq" id="WP_047963453.1">
    <property type="nucleotide sequence ID" value="NZ_CAWMBG010000067.1"/>
</dbReference>